<evidence type="ECO:0000256" key="1">
    <source>
        <dbReference type="SAM" id="SignalP"/>
    </source>
</evidence>
<feature type="signal peptide" evidence="1">
    <location>
        <begin position="1"/>
        <end position="18"/>
    </location>
</feature>
<dbReference type="AlphaFoldDB" id="A0A1A7R5U6"/>
<gene>
    <name evidence="2" type="ORF">LX77_02072</name>
</gene>
<dbReference type="Proteomes" id="UP000248987">
    <property type="component" value="Unassembled WGS sequence"/>
</dbReference>
<sequence>MKKLILLVVVMSSLSITAQTKTELQKHFESYYKQMKKQGDIQGVINAMTHLDVLAPTQARKDTLAYIYVSEGRNMEALNTIGIEKSGTDSDLNTEIKAIALNAVGERKRALEFYNVLFSKKPTPAIAYEMADLMLQTGDLTGAKEKVEYGLANATDDMRRTYYETQQPYQTSLKAGFLYLKAIVTYSEDKDANQEIALATLNRALAIDPNFNMAKISKDALLTRKKGTD</sequence>
<dbReference type="OrthoDB" id="1431564at2"/>
<comment type="caution">
    <text evidence="2">The sequence shown here is derived from an EMBL/GenBank/DDBJ whole genome shotgun (WGS) entry which is preliminary data.</text>
</comment>
<evidence type="ECO:0000313" key="3">
    <source>
        <dbReference type="Proteomes" id="UP000248987"/>
    </source>
</evidence>
<reference evidence="2 3" key="1">
    <citation type="submission" date="2018-06" db="EMBL/GenBank/DDBJ databases">
        <title>Genomic Encyclopedia of Archaeal and Bacterial Type Strains, Phase II (KMG-II): from individual species to whole genera.</title>
        <authorList>
            <person name="Goeker M."/>
        </authorList>
    </citation>
    <scope>NUCLEOTIDE SEQUENCE [LARGE SCALE GENOMIC DNA]</scope>
    <source>
        <strain evidence="2 3">DSM 12408</strain>
    </source>
</reference>
<dbReference type="EMBL" id="QLLQ01000006">
    <property type="protein sequence ID" value="RAJ24518.1"/>
    <property type="molecule type" value="Genomic_DNA"/>
</dbReference>
<dbReference type="SUPFAM" id="SSF48452">
    <property type="entry name" value="TPR-like"/>
    <property type="match status" value="1"/>
</dbReference>
<evidence type="ECO:0008006" key="4">
    <source>
        <dbReference type="Google" id="ProtNLM"/>
    </source>
</evidence>
<dbReference type="STRING" id="49280.A9996_06225"/>
<evidence type="ECO:0000313" key="2">
    <source>
        <dbReference type="EMBL" id="RAJ24518.1"/>
    </source>
</evidence>
<keyword evidence="1" id="KW-0732">Signal</keyword>
<proteinExistence type="predicted"/>
<dbReference type="InterPro" id="IPR011990">
    <property type="entry name" value="TPR-like_helical_dom_sf"/>
</dbReference>
<dbReference type="RefSeq" id="WP_066432337.1">
    <property type="nucleotide sequence ID" value="NZ_LZRN01000009.1"/>
</dbReference>
<feature type="chain" id="PRO_5030025629" description="Tetratricopeptide repeat protein" evidence="1">
    <location>
        <begin position="19"/>
        <end position="229"/>
    </location>
</feature>
<protein>
    <recommendedName>
        <fullName evidence="4">Tetratricopeptide repeat protein</fullName>
    </recommendedName>
</protein>
<keyword evidence="3" id="KW-1185">Reference proteome</keyword>
<name>A0A1A7R5U6_9FLAO</name>
<accession>A0A1A7R5U6</accession>
<organism evidence="2 3">
    <name type="scientific">Gelidibacter algens</name>
    <dbReference type="NCBI Taxonomy" id="49280"/>
    <lineage>
        <taxon>Bacteria</taxon>
        <taxon>Pseudomonadati</taxon>
        <taxon>Bacteroidota</taxon>
        <taxon>Flavobacteriia</taxon>
        <taxon>Flavobacteriales</taxon>
        <taxon>Flavobacteriaceae</taxon>
        <taxon>Gelidibacter</taxon>
    </lineage>
</organism>